<keyword evidence="5" id="KW-1185">Reference proteome</keyword>
<dbReference type="PANTHER" id="PTHR43390">
    <property type="entry name" value="SIGNAL PEPTIDASE I"/>
    <property type="match status" value="1"/>
</dbReference>
<feature type="domain" description="Peptidase S26" evidence="3">
    <location>
        <begin position="6"/>
        <end position="94"/>
    </location>
</feature>
<name>A0ABT4T653_9ACTN</name>
<dbReference type="PANTHER" id="PTHR43390:SF1">
    <property type="entry name" value="CHLOROPLAST PROCESSING PEPTIDASE"/>
    <property type="match status" value="1"/>
</dbReference>
<proteinExistence type="inferred from homology"/>
<evidence type="ECO:0000313" key="4">
    <source>
        <dbReference type="EMBL" id="MDA0644982.1"/>
    </source>
</evidence>
<dbReference type="SUPFAM" id="SSF51306">
    <property type="entry name" value="LexA/Signal peptidase"/>
    <property type="match status" value="1"/>
</dbReference>
<dbReference type="InterPro" id="IPR000223">
    <property type="entry name" value="Pept_S26A_signal_pept_1"/>
</dbReference>
<gene>
    <name evidence="4" type="ORF">OUY24_30530</name>
</gene>
<dbReference type="EMBL" id="JAPNUD010000117">
    <property type="protein sequence ID" value="MDA0644982.1"/>
    <property type="molecule type" value="Genomic_DNA"/>
</dbReference>
<sequence>MWYLVILSAVIAGGLAVARRRLVIVQVTGPSMLPVYRSGDRVLIRRVAGSRLRRGQVVVFESALEGRWRTGPLSAPKDSKWLIKRVAALPGDPVPPEVTHAVNAPEGALVPEGRLVVIGDGPASADSRNWGYLPADRVLGVVVRRLSPAEGSGVSS</sequence>
<evidence type="ECO:0000313" key="5">
    <source>
        <dbReference type="Proteomes" id="UP001212498"/>
    </source>
</evidence>
<dbReference type="InterPro" id="IPR036286">
    <property type="entry name" value="LexA/Signal_pep-like_sf"/>
</dbReference>
<dbReference type="InterPro" id="IPR019533">
    <property type="entry name" value="Peptidase_S26"/>
</dbReference>
<dbReference type="RefSeq" id="WP_271278780.1">
    <property type="nucleotide sequence ID" value="NZ_BAABFD010000018.1"/>
</dbReference>
<dbReference type="Proteomes" id="UP001212498">
    <property type="component" value="Unassembled WGS sequence"/>
</dbReference>
<feature type="domain" description="Peptidase S26" evidence="3">
    <location>
        <begin position="107"/>
        <end position="143"/>
    </location>
</feature>
<dbReference type="Pfam" id="PF10502">
    <property type="entry name" value="Peptidase_S26"/>
    <property type="match status" value="2"/>
</dbReference>
<evidence type="ECO:0000259" key="3">
    <source>
        <dbReference type="Pfam" id="PF10502"/>
    </source>
</evidence>
<comment type="subcellular location">
    <subcellularLocation>
        <location evidence="1">Cell membrane</location>
        <topology evidence="1">Single-pass type II membrane protein</topology>
    </subcellularLocation>
</comment>
<dbReference type="Gene3D" id="2.10.109.10">
    <property type="entry name" value="Umud Fragment, subunit A"/>
    <property type="match status" value="1"/>
</dbReference>
<organism evidence="4 5">
    <name type="scientific">Nonomuraea ferruginea</name>
    <dbReference type="NCBI Taxonomy" id="46174"/>
    <lineage>
        <taxon>Bacteria</taxon>
        <taxon>Bacillati</taxon>
        <taxon>Actinomycetota</taxon>
        <taxon>Actinomycetes</taxon>
        <taxon>Streptosporangiales</taxon>
        <taxon>Streptosporangiaceae</taxon>
        <taxon>Nonomuraea</taxon>
    </lineage>
</organism>
<protein>
    <submittedName>
        <fullName evidence="4">S26 family signal peptidase</fullName>
    </submittedName>
</protein>
<evidence type="ECO:0000256" key="1">
    <source>
        <dbReference type="ARBA" id="ARBA00004401"/>
    </source>
</evidence>
<dbReference type="CDD" id="cd06462">
    <property type="entry name" value="Peptidase_S24_S26"/>
    <property type="match status" value="1"/>
</dbReference>
<comment type="caution">
    <text evidence="4">The sequence shown here is derived from an EMBL/GenBank/DDBJ whole genome shotgun (WGS) entry which is preliminary data.</text>
</comment>
<comment type="similarity">
    <text evidence="2">Belongs to the peptidase S26 family.</text>
</comment>
<accession>A0ABT4T653</accession>
<reference evidence="4 5" key="1">
    <citation type="submission" date="2022-11" db="EMBL/GenBank/DDBJ databases">
        <title>Nonomuraea corallina sp. nov., a new species of the genus Nonomuraea isolated from sea side sediment in Thai sea.</title>
        <authorList>
            <person name="Ngamcharungchit C."/>
            <person name="Matsumoto A."/>
            <person name="Suriyachadkun C."/>
            <person name="Panbangred W."/>
            <person name="Inahashi Y."/>
            <person name="Intra B."/>
        </authorList>
    </citation>
    <scope>NUCLEOTIDE SEQUENCE [LARGE SCALE GENOMIC DNA]</scope>
    <source>
        <strain evidence="4 5">DSM 43553</strain>
    </source>
</reference>
<dbReference type="PRINTS" id="PR00727">
    <property type="entry name" value="LEADERPTASE"/>
</dbReference>
<evidence type="ECO:0000256" key="2">
    <source>
        <dbReference type="ARBA" id="ARBA00009370"/>
    </source>
</evidence>